<keyword evidence="4" id="KW-1185">Reference proteome</keyword>
<dbReference type="EMBL" id="BLPG01000002">
    <property type="protein sequence ID" value="GFJ96393.1"/>
    <property type="molecule type" value="Genomic_DNA"/>
</dbReference>
<name>A0A6V8LGL9_9ACTN</name>
<dbReference type="PROSITE" id="PS00455">
    <property type="entry name" value="AMP_BINDING"/>
    <property type="match status" value="1"/>
</dbReference>
<feature type="domain" description="AMP-dependent synthetase/ligase" evidence="1">
    <location>
        <begin position="43"/>
        <end position="421"/>
    </location>
</feature>
<evidence type="ECO:0000259" key="1">
    <source>
        <dbReference type="Pfam" id="PF00501"/>
    </source>
</evidence>
<dbReference type="PANTHER" id="PTHR43767">
    <property type="entry name" value="LONG-CHAIN-FATTY-ACID--COA LIGASE"/>
    <property type="match status" value="1"/>
</dbReference>
<dbReference type="InterPro" id="IPR050237">
    <property type="entry name" value="ATP-dep_AMP-bd_enzyme"/>
</dbReference>
<dbReference type="Proteomes" id="UP000482960">
    <property type="component" value="Unassembled WGS sequence"/>
</dbReference>
<dbReference type="InterPro" id="IPR045851">
    <property type="entry name" value="AMP-bd_C_sf"/>
</dbReference>
<sequence>MPPALDKGMRLFHARSPQSVLGLAPDDNTFYFLVMVANIADLFEHAVDAFPERLAVACGERAVTYAELEDHANRLAHYLSDHGVGPGTHVGLYVRNSIEAVTTMIAVYKLRAVVINVNYRYVENELQYLFDDAEVAALVHDRQYADRVAAVLPEAPTVRTAVAIPDGSDADIARYGGVTYEDALAAGSPVRDFGERSPEDIYMLYTGGTTGYPKGVIWRHEDVWRVLGGGIDFMTGIPVEDEWAQIKRGAELGGMARLCLAPLIHGNAQWAALAAMFGGDTVVLVPQFDPAEIWRVIERRKVNVVVLIGDAMARPMIETYLAGEYDASSLFAISSSAALFSPAVKQQYVDAFPAVMITDSIGASEVGFAGIGLVTGDGEKADGPRVMPGPNIIVVDDHGQKAPPGVVGRLARGGHIPLGYYKDPDKTAALLIEVDGVRYAMPGDFARIEEDGTITLLGRGNTCVNTGGEKVYPEEVEGALKAHPDIFDALVIGVPDERLGQRVAALIQPRDGRTVDQAGLDAHLRTHIAGYKVPRSVWFVDEIGRTPAGKADYRWAHRYAAEH</sequence>
<evidence type="ECO:0000259" key="2">
    <source>
        <dbReference type="Pfam" id="PF13193"/>
    </source>
</evidence>
<dbReference type="SUPFAM" id="SSF56801">
    <property type="entry name" value="Acetyl-CoA synthetase-like"/>
    <property type="match status" value="1"/>
</dbReference>
<dbReference type="Pfam" id="PF00501">
    <property type="entry name" value="AMP-binding"/>
    <property type="match status" value="1"/>
</dbReference>
<protein>
    <submittedName>
        <fullName evidence="3">Acyl-CoA synthetase</fullName>
    </submittedName>
</protein>
<dbReference type="NCBIfam" id="NF005863">
    <property type="entry name" value="PRK07798.1"/>
    <property type="match status" value="1"/>
</dbReference>
<dbReference type="InterPro" id="IPR025110">
    <property type="entry name" value="AMP-bd_C"/>
</dbReference>
<dbReference type="InterPro" id="IPR042099">
    <property type="entry name" value="ANL_N_sf"/>
</dbReference>
<dbReference type="GO" id="GO:0016878">
    <property type="term" value="F:acid-thiol ligase activity"/>
    <property type="evidence" value="ECO:0007669"/>
    <property type="project" value="UniProtKB-ARBA"/>
</dbReference>
<dbReference type="InterPro" id="IPR020845">
    <property type="entry name" value="AMP-binding_CS"/>
</dbReference>
<dbReference type="Gene3D" id="3.30.300.30">
    <property type="match status" value="1"/>
</dbReference>
<dbReference type="AlphaFoldDB" id="A0A6V8LGL9"/>
<evidence type="ECO:0000313" key="4">
    <source>
        <dbReference type="Proteomes" id="UP000482960"/>
    </source>
</evidence>
<reference evidence="3 4" key="1">
    <citation type="submission" date="2020-03" db="EMBL/GenBank/DDBJ databases">
        <title>Whole genome shotgun sequence of Phytohabitans rumicis NBRC 108638.</title>
        <authorList>
            <person name="Komaki H."/>
            <person name="Tamura T."/>
        </authorList>
    </citation>
    <scope>NUCLEOTIDE SEQUENCE [LARGE SCALE GENOMIC DNA]</scope>
    <source>
        <strain evidence="3 4">NBRC 108638</strain>
    </source>
</reference>
<comment type="caution">
    <text evidence="3">The sequence shown here is derived from an EMBL/GenBank/DDBJ whole genome shotgun (WGS) entry which is preliminary data.</text>
</comment>
<proteinExistence type="predicted"/>
<dbReference type="InterPro" id="IPR000873">
    <property type="entry name" value="AMP-dep_synth/lig_dom"/>
</dbReference>
<dbReference type="PANTHER" id="PTHR43767:SF1">
    <property type="entry name" value="NONRIBOSOMAL PEPTIDE SYNTHASE PES1 (EUROFUNG)-RELATED"/>
    <property type="match status" value="1"/>
</dbReference>
<feature type="domain" description="AMP-binding enzyme C-terminal" evidence="2">
    <location>
        <begin position="475"/>
        <end position="550"/>
    </location>
</feature>
<dbReference type="Pfam" id="PF13193">
    <property type="entry name" value="AMP-binding_C"/>
    <property type="match status" value="1"/>
</dbReference>
<accession>A0A6V8LGL9</accession>
<dbReference type="Gene3D" id="3.40.50.12780">
    <property type="entry name" value="N-terminal domain of ligase-like"/>
    <property type="match status" value="1"/>
</dbReference>
<gene>
    <name evidence="3" type="ORF">Prum_100350</name>
</gene>
<organism evidence="3 4">
    <name type="scientific">Phytohabitans rumicis</name>
    <dbReference type="NCBI Taxonomy" id="1076125"/>
    <lineage>
        <taxon>Bacteria</taxon>
        <taxon>Bacillati</taxon>
        <taxon>Actinomycetota</taxon>
        <taxon>Actinomycetes</taxon>
        <taxon>Micromonosporales</taxon>
        <taxon>Micromonosporaceae</taxon>
    </lineage>
</organism>
<reference evidence="3 4" key="2">
    <citation type="submission" date="2020-03" db="EMBL/GenBank/DDBJ databases">
        <authorList>
            <person name="Ichikawa N."/>
            <person name="Kimura A."/>
            <person name="Kitahashi Y."/>
            <person name="Uohara A."/>
        </authorList>
    </citation>
    <scope>NUCLEOTIDE SEQUENCE [LARGE SCALE GENOMIC DNA]</scope>
    <source>
        <strain evidence="3 4">NBRC 108638</strain>
    </source>
</reference>
<evidence type="ECO:0000313" key="3">
    <source>
        <dbReference type="EMBL" id="GFJ96393.1"/>
    </source>
</evidence>